<protein>
    <submittedName>
        <fullName evidence="14">Chloride transporter, ClC family</fullName>
    </submittedName>
</protein>
<evidence type="ECO:0000256" key="3">
    <source>
        <dbReference type="ARBA" id="ARBA00022692"/>
    </source>
</evidence>
<keyword evidence="9" id="KW-0407">Ion channel</keyword>
<dbReference type="Proteomes" id="UP000005391">
    <property type="component" value="Unassembled WGS sequence"/>
</dbReference>
<dbReference type="Pfam" id="PF00654">
    <property type="entry name" value="Voltage_CLC"/>
    <property type="match status" value="1"/>
</dbReference>
<feature type="transmembrane region" description="Helical" evidence="12">
    <location>
        <begin position="327"/>
        <end position="346"/>
    </location>
</feature>
<feature type="transmembrane region" description="Helical" evidence="12">
    <location>
        <begin position="84"/>
        <end position="102"/>
    </location>
</feature>
<evidence type="ECO:0000259" key="13">
    <source>
        <dbReference type="PROSITE" id="PS51371"/>
    </source>
</evidence>
<accession>E4MSR1</accession>
<keyword evidence="2" id="KW-0813">Transport</keyword>
<keyword evidence="5" id="KW-0406">Ion transport</keyword>
<keyword evidence="3 12" id="KW-0812">Transmembrane</keyword>
<dbReference type="GO" id="GO:0005254">
    <property type="term" value="F:chloride channel activity"/>
    <property type="evidence" value="ECO:0007669"/>
    <property type="project" value="UniProtKB-KW"/>
</dbReference>
<dbReference type="EMBL" id="AEOH01000039">
    <property type="protein sequence ID" value="EFS97217.1"/>
    <property type="molecule type" value="Genomic_DNA"/>
</dbReference>
<evidence type="ECO:0000256" key="12">
    <source>
        <dbReference type="SAM" id="Phobius"/>
    </source>
</evidence>
<dbReference type="PANTHER" id="PTHR43427:SF6">
    <property type="entry name" value="CHLORIDE CHANNEL PROTEIN CLC-E"/>
    <property type="match status" value="1"/>
</dbReference>
<feature type="region of interest" description="Disordered" evidence="11">
    <location>
        <begin position="1"/>
        <end position="24"/>
    </location>
</feature>
<dbReference type="InterPro" id="IPR014743">
    <property type="entry name" value="Cl-channel_core"/>
</dbReference>
<reference evidence="14 15" key="1">
    <citation type="submission" date="2010-10" db="EMBL/GenBank/DDBJ databases">
        <authorList>
            <person name="Muzny D."/>
            <person name="Qin X."/>
            <person name="Deng J."/>
            <person name="Jiang H."/>
            <person name="Liu Y."/>
            <person name="Qu J."/>
            <person name="Song X.-Z."/>
            <person name="Zhang L."/>
            <person name="Thornton R."/>
            <person name="Coyle M."/>
            <person name="Francisco L."/>
            <person name="Jackson L."/>
            <person name="Javaid M."/>
            <person name="Korchina V."/>
            <person name="Kovar C."/>
            <person name="Mata R."/>
            <person name="Mathew T."/>
            <person name="Ngo R."/>
            <person name="Nguyen L."/>
            <person name="Nguyen N."/>
            <person name="Okwuonu G."/>
            <person name="Ongeri F."/>
            <person name="Pham C."/>
            <person name="Simmons D."/>
            <person name="Wilczek-Boney K."/>
            <person name="Hale W."/>
            <person name="Jakkamsetti A."/>
            <person name="Pham P."/>
            <person name="Ruth R."/>
            <person name="San Lucas F."/>
            <person name="Warren J."/>
            <person name="Zhang J."/>
            <person name="Zhao Z."/>
            <person name="Zhou C."/>
            <person name="Zhu D."/>
            <person name="Lee S."/>
            <person name="Bess C."/>
            <person name="Blankenburg K."/>
            <person name="Forbes L."/>
            <person name="Fu Q."/>
            <person name="Gubbala S."/>
            <person name="Hirani K."/>
            <person name="Jayaseelan J.C."/>
            <person name="Lara F."/>
            <person name="Munidasa M."/>
            <person name="Palculict T."/>
            <person name="Patil S."/>
            <person name="Pu L.-L."/>
            <person name="Saada N."/>
            <person name="Tang L."/>
            <person name="Weissenberger G."/>
            <person name="Zhu Y."/>
            <person name="Hemphill L."/>
            <person name="Shang Y."/>
            <person name="Youmans B."/>
            <person name="Ayvaz T."/>
            <person name="Ross M."/>
            <person name="Santibanez J."/>
            <person name="Aqrawi P."/>
            <person name="Gross S."/>
            <person name="Joshi V."/>
            <person name="Fowler G."/>
            <person name="Nazareth L."/>
            <person name="Reid J."/>
            <person name="Worley K."/>
            <person name="Petrosino J."/>
            <person name="Highlander S."/>
            <person name="Gibbs R."/>
        </authorList>
    </citation>
    <scope>NUCLEOTIDE SEQUENCE [LARGE SCALE GENOMIC DNA]</scope>
    <source>
        <strain evidence="14 15">F0287</strain>
    </source>
</reference>
<feature type="transmembrane region" description="Helical" evidence="12">
    <location>
        <begin position="475"/>
        <end position="495"/>
    </location>
</feature>
<evidence type="ECO:0000256" key="7">
    <source>
        <dbReference type="ARBA" id="ARBA00023173"/>
    </source>
</evidence>
<dbReference type="Pfam" id="PF00571">
    <property type="entry name" value="CBS"/>
    <property type="match status" value="1"/>
</dbReference>
<dbReference type="Gene3D" id="3.10.580.10">
    <property type="entry name" value="CBS-domain"/>
    <property type="match status" value="1"/>
</dbReference>
<keyword evidence="8" id="KW-0868">Chloride</keyword>
<comment type="caution">
    <text evidence="14">The sequence shown here is derived from an EMBL/GenBank/DDBJ whole genome shotgun (WGS) entry which is preliminary data.</text>
</comment>
<feature type="transmembrane region" description="Helical" evidence="12">
    <location>
        <begin position="411"/>
        <end position="430"/>
    </location>
</feature>
<name>E4MSR1_CAPOC</name>
<dbReference type="PANTHER" id="PTHR43427">
    <property type="entry name" value="CHLORIDE CHANNEL PROTEIN CLC-E"/>
    <property type="match status" value="1"/>
</dbReference>
<feature type="transmembrane region" description="Helical" evidence="12">
    <location>
        <begin position="296"/>
        <end position="315"/>
    </location>
</feature>
<dbReference type="PRINTS" id="PR00762">
    <property type="entry name" value="CLCHANNEL"/>
</dbReference>
<keyword evidence="6 12" id="KW-0472">Membrane</keyword>
<dbReference type="InterPro" id="IPR001807">
    <property type="entry name" value="ClC"/>
</dbReference>
<dbReference type="eggNOG" id="COG0038">
    <property type="taxonomic scope" value="Bacteria"/>
</dbReference>
<feature type="transmembrane region" description="Helical" evidence="12">
    <location>
        <begin position="257"/>
        <end position="275"/>
    </location>
</feature>
<dbReference type="PROSITE" id="PS51371">
    <property type="entry name" value="CBS"/>
    <property type="match status" value="2"/>
</dbReference>
<evidence type="ECO:0000313" key="14">
    <source>
        <dbReference type="EMBL" id="EFS97217.1"/>
    </source>
</evidence>
<evidence type="ECO:0000256" key="9">
    <source>
        <dbReference type="ARBA" id="ARBA00023303"/>
    </source>
</evidence>
<dbReference type="InterPro" id="IPR046342">
    <property type="entry name" value="CBS_dom_sf"/>
</dbReference>
<keyword evidence="4 12" id="KW-1133">Transmembrane helix</keyword>
<evidence type="ECO:0000256" key="5">
    <source>
        <dbReference type="ARBA" id="ARBA00023065"/>
    </source>
</evidence>
<evidence type="ECO:0000313" key="15">
    <source>
        <dbReference type="Proteomes" id="UP000005391"/>
    </source>
</evidence>
<keyword evidence="7" id="KW-0869">Chloride channel</keyword>
<evidence type="ECO:0000256" key="11">
    <source>
        <dbReference type="SAM" id="MobiDB-lite"/>
    </source>
</evidence>
<evidence type="ECO:0000256" key="4">
    <source>
        <dbReference type="ARBA" id="ARBA00022989"/>
    </source>
</evidence>
<dbReference type="HOGENOM" id="CLU_015263_5_1_10"/>
<dbReference type="CDD" id="cd00400">
    <property type="entry name" value="Voltage_gated_ClC"/>
    <property type="match status" value="1"/>
</dbReference>
<feature type="transmembrane region" description="Helical" evidence="12">
    <location>
        <begin position="219"/>
        <end position="245"/>
    </location>
</feature>
<dbReference type="GO" id="GO:0034707">
    <property type="term" value="C:chloride channel complex"/>
    <property type="evidence" value="ECO:0007669"/>
    <property type="project" value="UniProtKB-KW"/>
</dbReference>
<feature type="domain" description="CBS" evidence="13">
    <location>
        <begin position="530"/>
        <end position="590"/>
    </location>
</feature>
<evidence type="ECO:0000256" key="1">
    <source>
        <dbReference type="ARBA" id="ARBA00004141"/>
    </source>
</evidence>
<proteinExistence type="predicted"/>
<dbReference type="InterPro" id="IPR000644">
    <property type="entry name" value="CBS_dom"/>
</dbReference>
<gene>
    <name evidence="14" type="ORF">HMPREF1977_1421</name>
</gene>
<feature type="transmembrane region" description="Helical" evidence="12">
    <location>
        <begin position="122"/>
        <end position="141"/>
    </location>
</feature>
<dbReference type="AlphaFoldDB" id="E4MSR1"/>
<dbReference type="Gene3D" id="1.10.3080.10">
    <property type="entry name" value="Clc chloride channel"/>
    <property type="match status" value="1"/>
</dbReference>
<dbReference type="CDD" id="cd02205">
    <property type="entry name" value="CBS_pair_SF"/>
    <property type="match status" value="1"/>
</dbReference>
<evidence type="ECO:0000256" key="2">
    <source>
        <dbReference type="ARBA" id="ARBA00022448"/>
    </source>
</evidence>
<keyword evidence="10" id="KW-0129">CBS domain</keyword>
<dbReference type="eggNOG" id="COG0517">
    <property type="taxonomic scope" value="Bacteria"/>
</dbReference>
<evidence type="ECO:0000256" key="8">
    <source>
        <dbReference type="ARBA" id="ARBA00023214"/>
    </source>
</evidence>
<organism evidence="14 15">
    <name type="scientific">Capnocytophaga ochracea F0287</name>
    <dbReference type="NCBI Taxonomy" id="873517"/>
    <lineage>
        <taxon>Bacteria</taxon>
        <taxon>Pseudomonadati</taxon>
        <taxon>Bacteroidota</taxon>
        <taxon>Flavobacteriia</taxon>
        <taxon>Flavobacteriales</taxon>
        <taxon>Flavobacteriaceae</taxon>
        <taxon>Capnocytophaga</taxon>
    </lineage>
</organism>
<sequence length="656" mass="73449">MTNRLRISGGKRDKRWSEPHRQMKNKRRMVEPMEKVRRRIIGVLRFVLYFCTVFKKSIMTTHHQQHLLKRLLIWRVKHISDRRFILILSGIIGIATGLAALAMRSFTHFIQWLLDDKLAQTITYSFYFILPMLGFAIVYLVKKYVIRHDVNHGIPSILYAVAHQKGIMKRFQAYGSILTAPITVGFGGSVGLEGPMVVTGAGISSNICRFFHINQSNRMLLLACACAAALAAIFKVPIAAILFAIEVFGLDLTLSSLIPLFIASLCGVFTSYFFFGSEVLIPITITRAFSLQGIPFYILLGVVGGLMSAYFTYVYEKMNAAFKKLTSPWLKIVVGGAILGLLIYIMPPLYGEGHEIINHLKEGHPELSLSSNIFGWDLSNAWVIILLLAALTFAKVIATSLTFGAGGVGGIFSPMLFMGGVMGNCLARIINEFPILGYKAELPNFTLVGMTALMTGVLHAPLTAVFLIAEVTGGYSLLVPAMLTAAVSFSVAKYFNKYSVYTMELGRKGELISQNKDQSILTLMDFDQVVEHNFTPVYTDMKLREVVYNAVRESNRNIYPVLDREKGTLQGVILLDDIRHLIFETNYYDKIPAVELMQKPPAIIEMGKDKMSTVMDKFQHTGAWNLPVVKDGKYVGFISKSKLLSIYRRKLIYFTQ</sequence>
<dbReference type="SUPFAM" id="SSF81340">
    <property type="entry name" value="Clc chloride channel"/>
    <property type="match status" value="1"/>
</dbReference>
<dbReference type="InterPro" id="IPR050368">
    <property type="entry name" value="ClC-type_chloride_channel"/>
</dbReference>
<evidence type="ECO:0000256" key="6">
    <source>
        <dbReference type="ARBA" id="ARBA00023136"/>
    </source>
</evidence>
<evidence type="ECO:0000256" key="10">
    <source>
        <dbReference type="PROSITE-ProRule" id="PRU00703"/>
    </source>
</evidence>
<comment type="subcellular location">
    <subcellularLocation>
        <location evidence="1">Membrane</location>
        <topology evidence="1">Multi-pass membrane protein</topology>
    </subcellularLocation>
</comment>
<feature type="transmembrane region" description="Helical" evidence="12">
    <location>
        <begin position="381"/>
        <end position="405"/>
    </location>
</feature>
<dbReference type="SUPFAM" id="SSF54631">
    <property type="entry name" value="CBS-domain pair"/>
    <property type="match status" value="1"/>
</dbReference>
<feature type="domain" description="CBS" evidence="13">
    <location>
        <begin position="597"/>
        <end position="654"/>
    </location>
</feature>
<feature type="transmembrane region" description="Helical" evidence="12">
    <location>
        <begin position="442"/>
        <end position="469"/>
    </location>
</feature>